<evidence type="ECO:0000256" key="5">
    <source>
        <dbReference type="ARBA" id="ARBA00022840"/>
    </source>
</evidence>
<evidence type="ECO:0000256" key="1">
    <source>
        <dbReference type="ARBA" id="ARBA00000373"/>
    </source>
</evidence>
<dbReference type="InterPro" id="IPR012699">
    <property type="entry name" value="PhnN"/>
</dbReference>
<reference evidence="8" key="4">
    <citation type="submission" date="2023-01" db="EMBL/GenBank/DDBJ databases">
        <title>Draft genome sequence of Vibrio algivorus strain NBRC 111146.</title>
        <authorList>
            <person name="Sun Q."/>
            <person name="Mori K."/>
        </authorList>
    </citation>
    <scope>NUCLEOTIDE SEQUENCE</scope>
    <source>
        <strain evidence="8">NBRC 111146</strain>
    </source>
</reference>
<dbReference type="InterPro" id="IPR027417">
    <property type="entry name" value="P-loop_NTPase"/>
</dbReference>
<evidence type="ECO:0000256" key="3">
    <source>
        <dbReference type="ARBA" id="ARBA00022679"/>
    </source>
</evidence>
<feature type="domain" description="Guanylate kinase/L-type calcium channel beta subunit" evidence="7">
    <location>
        <begin position="14"/>
        <end position="191"/>
    </location>
</feature>
<dbReference type="SMART" id="SM00072">
    <property type="entry name" value="GuKc"/>
    <property type="match status" value="1"/>
</dbReference>
<evidence type="ECO:0000313" key="11">
    <source>
        <dbReference type="Proteomes" id="UP001157156"/>
    </source>
</evidence>
<comment type="caution">
    <text evidence="9">The sequence shown here is derived from an EMBL/GenBank/DDBJ whole genome shotgun (WGS) entry which is preliminary data.</text>
</comment>
<dbReference type="SUPFAM" id="SSF52540">
    <property type="entry name" value="P-loop containing nucleoside triphosphate hydrolases"/>
    <property type="match status" value="1"/>
</dbReference>
<keyword evidence="4 6" id="KW-0547">Nucleotide-binding</keyword>
<keyword evidence="3 6" id="KW-0808">Transferase</keyword>
<comment type="similarity">
    <text evidence="6">Belongs to the ribose 1,5-bisphosphokinase family.</text>
</comment>
<evidence type="ECO:0000256" key="4">
    <source>
        <dbReference type="ARBA" id="ARBA00022741"/>
    </source>
</evidence>
<dbReference type="NCBIfam" id="NF007485">
    <property type="entry name" value="PRK10078.1"/>
    <property type="match status" value="1"/>
</dbReference>
<name>A0A557P8M0_9VIBR</name>
<dbReference type="NCBIfam" id="TIGR02322">
    <property type="entry name" value="phosphon_PhnN"/>
    <property type="match status" value="1"/>
</dbReference>
<dbReference type="GO" id="GO:0019634">
    <property type="term" value="P:organic phosphonate metabolic process"/>
    <property type="evidence" value="ECO:0007669"/>
    <property type="project" value="UniProtKB-UniRule"/>
</dbReference>
<comment type="pathway">
    <text evidence="2 6">Metabolic intermediate biosynthesis; 5-phospho-alpha-D-ribose 1-diphosphate biosynthesis; 5-phospho-alpha-D-ribose 1-diphosphate from D-ribose 5-phosphate (route II): step 3/3.</text>
</comment>
<keyword evidence="9" id="KW-0418">Kinase</keyword>
<dbReference type="GO" id="GO:0005524">
    <property type="term" value="F:ATP binding"/>
    <property type="evidence" value="ECO:0007669"/>
    <property type="project" value="UniProtKB-KW"/>
</dbReference>
<evidence type="ECO:0000313" key="10">
    <source>
        <dbReference type="Proteomes" id="UP000319828"/>
    </source>
</evidence>
<keyword evidence="11" id="KW-1185">Reference proteome</keyword>
<dbReference type="EMBL" id="BSPV01000004">
    <property type="protein sequence ID" value="GLT14591.1"/>
    <property type="molecule type" value="Genomic_DNA"/>
</dbReference>
<reference evidence="11" key="2">
    <citation type="journal article" date="2019" name="Int. J. Syst. Evol. Microbiol.">
        <title>The Global Catalogue of Microorganisms (GCM) 10K type strain sequencing project: providing services to taxonomists for standard genome sequencing and annotation.</title>
        <authorList>
            <consortium name="The Broad Institute Genomics Platform"/>
            <consortium name="The Broad Institute Genome Sequencing Center for Infectious Disease"/>
            <person name="Wu L."/>
            <person name="Ma J."/>
        </authorList>
    </citation>
    <scope>NUCLEOTIDE SEQUENCE [LARGE SCALE GENOMIC DNA]</scope>
    <source>
        <strain evidence="11">NBRC 111146</strain>
    </source>
</reference>
<dbReference type="Proteomes" id="UP000319828">
    <property type="component" value="Unassembled WGS sequence"/>
</dbReference>
<feature type="binding site" evidence="6">
    <location>
        <begin position="19"/>
        <end position="26"/>
    </location>
    <ligand>
        <name>ATP</name>
        <dbReference type="ChEBI" id="CHEBI:30616"/>
    </ligand>
</feature>
<dbReference type="EMBL" id="VMKJ01000012">
    <property type="protein sequence ID" value="TVO37005.1"/>
    <property type="molecule type" value="Genomic_DNA"/>
</dbReference>
<comment type="catalytic activity">
    <reaction evidence="1 6">
        <text>alpha-D-ribose 1,5-bisphosphate + ATP = 5-phospho-alpha-D-ribose 1-diphosphate + ADP</text>
        <dbReference type="Rhea" id="RHEA:20109"/>
        <dbReference type="ChEBI" id="CHEBI:30616"/>
        <dbReference type="ChEBI" id="CHEBI:58017"/>
        <dbReference type="ChEBI" id="CHEBI:68688"/>
        <dbReference type="ChEBI" id="CHEBI:456216"/>
        <dbReference type="EC" id="2.7.4.23"/>
    </reaction>
</comment>
<comment type="function">
    <text evidence="6">Catalyzes the phosphorylation of ribose 1,5-bisphosphate to 5-phospho-D-ribosyl alpha-1-diphosphate (PRPP).</text>
</comment>
<dbReference type="GO" id="GO:0006015">
    <property type="term" value="P:5-phosphoribose 1-diphosphate biosynthetic process"/>
    <property type="evidence" value="ECO:0007669"/>
    <property type="project" value="UniProtKB-UniRule"/>
</dbReference>
<dbReference type="HAMAP" id="MF_00836">
    <property type="entry name" value="PhnN"/>
    <property type="match status" value="1"/>
</dbReference>
<accession>A0A557P8M0</accession>
<evidence type="ECO:0000313" key="8">
    <source>
        <dbReference type="EMBL" id="GLT14591.1"/>
    </source>
</evidence>
<evidence type="ECO:0000313" key="9">
    <source>
        <dbReference type="EMBL" id="TVO37005.1"/>
    </source>
</evidence>
<dbReference type="OrthoDB" id="341217at2"/>
<dbReference type="UniPathway" id="UPA00087">
    <property type="reaction ID" value="UER00175"/>
</dbReference>
<organism evidence="9 10">
    <name type="scientific">Vibrio algivorus</name>
    <dbReference type="NCBI Taxonomy" id="1667024"/>
    <lineage>
        <taxon>Bacteria</taxon>
        <taxon>Pseudomonadati</taxon>
        <taxon>Pseudomonadota</taxon>
        <taxon>Gammaproteobacteria</taxon>
        <taxon>Vibrionales</taxon>
        <taxon>Vibrionaceae</taxon>
        <taxon>Vibrio</taxon>
    </lineage>
</organism>
<reference evidence="9 10" key="3">
    <citation type="submission" date="2019-07" db="EMBL/GenBank/DDBJ databases">
        <title>The draft genome sequence of Vibrio algivorus M1486.</title>
        <authorList>
            <person name="Meng X."/>
        </authorList>
    </citation>
    <scope>NUCLEOTIDE SEQUENCE [LARGE SCALE GENOMIC DNA]</scope>
    <source>
        <strain evidence="9 10">M1486</strain>
    </source>
</reference>
<gene>
    <name evidence="6 9" type="primary">phnN</name>
    <name evidence="9" type="ORF">FOF44_07975</name>
    <name evidence="8" type="ORF">GCM10007931_15660</name>
</gene>
<proteinExistence type="inferred from homology"/>
<sequence>MEASYPYSTSNACLFYVIGPSGSGKDSVISRIREHWPKHIMIAHRYITRFADAGSENHVALSSHEFLQRKDNQFFALDWQANGHYYGIGCEIDVWLDKGVDVMVNGSRAYLEQAKKRYGNALIPVVITVESSILKNRLIARGRENLKEIEQRLIRSNQLNLQSIKGALSLDNSGCLDKAIEPFNHYYQQRLLSIQSCSSTSSNDQLMDVKE</sequence>
<evidence type="ECO:0000256" key="6">
    <source>
        <dbReference type="HAMAP-Rule" id="MF_00836"/>
    </source>
</evidence>
<keyword evidence="5 6" id="KW-0067">ATP-binding</keyword>
<dbReference type="AlphaFoldDB" id="A0A557P8M0"/>
<dbReference type="InterPro" id="IPR008145">
    <property type="entry name" value="GK/Ca_channel_bsu"/>
</dbReference>
<dbReference type="RefSeq" id="WP_089122976.1">
    <property type="nucleotide sequence ID" value="NZ_BSPV01000004.1"/>
</dbReference>
<dbReference type="Gene3D" id="3.40.50.300">
    <property type="entry name" value="P-loop containing nucleotide triphosphate hydrolases"/>
    <property type="match status" value="1"/>
</dbReference>
<dbReference type="Proteomes" id="UP001157156">
    <property type="component" value="Unassembled WGS sequence"/>
</dbReference>
<evidence type="ECO:0000259" key="7">
    <source>
        <dbReference type="SMART" id="SM00072"/>
    </source>
</evidence>
<dbReference type="EC" id="2.7.4.23" evidence="6"/>
<evidence type="ECO:0000256" key="2">
    <source>
        <dbReference type="ARBA" id="ARBA00005069"/>
    </source>
</evidence>
<reference evidence="8" key="1">
    <citation type="journal article" date="2014" name="Int. J. Syst. Evol. Microbiol.">
        <title>Complete genome of a new Firmicutes species belonging to the dominant human colonic microbiota ('Ruminococcus bicirculans') reveals two chromosomes and a selective capacity to utilize plant glucans.</title>
        <authorList>
            <consortium name="NISC Comparative Sequencing Program"/>
            <person name="Wegmann U."/>
            <person name="Louis P."/>
            <person name="Goesmann A."/>
            <person name="Henrissat B."/>
            <person name="Duncan S.H."/>
            <person name="Flint H.J."/>
        </authorList>
    </citation>
    <scope>NUCLEOTIDE SEQUENCE</scope>
    <source>
        <strain evidence="8">NBRC 111146</strain>
    </source>
</reference>
<protein>
    <recommendedName>
        <fullName evidence="6">Ribose 1,5-bisphosphate phosphokinase PhnN</fullName>
        <ecNumber evidence="6">2.7.4.23</ecNumber>
    </recommendedName>
    <alternativeName>
        <fullName evidence="6">Ribose 1,5-bisphosphokinase</fullName>
    </alternativeName>
</protein>
<dbReference type="GO" id="GO:0033863">
    <property type="term" value="F:ribose 1,5-bisphosphate phosphokinase activity"/>
    <property type="evidence" value="ECO:0007669"/>
    <property type="project" value="UniProtKB-UniRule"/>
</dbReference>